<name>A0A6G0WTI3_9STRA</name>
<organism evidence="2 3">
    <name type="scientific">Aphanomyces euteiches</name>
    <dbReference type="NCBI Taxonomy" id="100861"/>
    <lineage>
        <taxon>Eukaryota</taxon>
        <taxon>Sar</taxon>
        <taxon>Stramenopiles</taxon>
        <taxon>Oomycota</taxon>
        <taxon>Saprolegniomycetes</taxon>
        <taxon>Saprolegniales</taxon>
        <taxon>Verrucalvaceae</taxon>
        <taxon>Aphanomyces</taxon>
    </lineage>
</organism>
<feature type="compositionally biased region" description="Polar residues" evidence="1">
    <location>
        <begin position="104"/>
        <end position="173"/>
    </location>
</feature>
<feature type="compositionally biased region" description="Polar residues" evidence="1">
    <location>
        <begin position="188"/>
        <end position="197"/>
    </location>
</feature>
<protein>
    <submittedName>
        <fullName evidence="2">Uncharacterized protein</fullName>
    </submittedName>
</protein>
<feature type="region of interest" description="Disordered" evidence="1">
    <location>
        <begin position="1"/>
        <end position="197"/>
    </location>
</feature>
<feature type="compositionally biased region" description="Polar residues" evidence="1">
    <location>
        <begin position="515"/>
        <end position="526"/>
    </location>
</feature>
<dbReference type="VEuPathDB" id="FungiDB:AeMF1_007449"/>
<feature type="region of interest" description="Disordered" evidence="1">
    <location>
        <begin position="368"/>
        <end position="562"/>
    </location>
</feature>
<feature type="compositionally biased region" description="Basic and acidic residues" evidence="1">
    <location>
        <begin position="395"/>
        <end position="405"/>
    </location>
</feature>
<feature type="compositionally biased region" description="Polar residues" evidence="1">
    <location>
        <begin position="536"/>
        <end position="561"/>
    </location>
</feature>
<keyword evidence="3" id="KW-1185">Reference proteome</keyword>
<accession>A0A6G0WTI3</accession>
<evidence type="ECO:0000313" key="2">
    <source>
        <dbReference type="EMBL" id="KAF0730808.1"/>
    </source>
</evidence>
<dbReference type="Proteomes" id="UP000481153">
    <property type="component" value="Unassembled WGS sequence"/>
</dbReference>
<dbReference type="EMBL" id="VJMJ01000150">
    <property type="protein sequence ID" value="KAF0730808.1"/>
    <property type="molecule type" value="Genomic_DNA"/>
</dbReference>
<gene>
    <name evidence="2" type="ORF">Ae201684_011810</name>
</gene>
<feature type="compositionally biased region" description="Polar residues" evidence="1">
    <location>
        <begin position="32"/>
        <end position="42"/>
    </location>
</feature>
<sequence>MSAPTDYQQPRGHTHGMDTDHDGHDTHEPRGPSQTHSNERLTLSSMLPSSSDSHDPSQRDAPARNGSDNDLVDTEMDTHDAVLIETVQNNPNELISDHDMTAENDPSLTPLPQSLETPPLASNSPPIMTENSSKNSSGPPDATNNVSTSTQGETNANTASEKLSDAQTDATSRQTDENNSKIGPNAAKNDQNNSLTPDYQLRSSLIRQNPGTLWESKFQDILFHKKNPTTLSLTFYDEELMKKTSGTTLRIGKNEFIVPEYSPFSKFYYITFNNVVEPEIQAAILAKLQELTNCVVTGFNPSMHNLLKTTQFRVLFDSEEPPEALAPTDGSDPLREIEIKSPTTKISKLYIFQHRLRSLNEFLPPSVKARQDAKAAKKQEQEKQETDAQDTENSSQHDDKSDDKSGNNTDKSNDSNNRTSNGPPNNSKSELNSNNSTNSGKNNGTNSGGQNSKQSPNKSNAPRKNPSDSQRPPQGSSDPPQKLSEVTNKSSSQNDPPPVDNPSKEILTQRHADSESNATASTADQSKSNENEGSKNTDGAKNTHTGSAGANNSAESTSPGTQGKIPKHAFIISAAAIPTNNRFAILDQYDAAATTKDTSVPIYKLDVVTKTAQKKRQATSPLRAGPKKIPVPSKPSTAKIKAQLSDLKTKLNQMPSPIIFHEETITQPGLIGNFYMSPQESNIAEELISSRGIVRLMAGVNPKKPIDDHNLRSCFKKLTGASPTAGHSPTQLFQAMCDNEADYTLRRSIAAIDLFLSNRAPEAYANDEYLNLCLNAPVHRWPSCNLITDACLVHIIASKPAERLHHHKIENELDYVLNQIELHHYDVEDCFDTNTDALMTLHFSNNMETDESQDISQQ</sequence>
<feature type="compositionally biased region" description="Polar residues" evidence="1">
    <location>
        <begin position="406"/>
        <end position="424"/>
    </location>
</feature>
<evidence type="ECO:0000256" key="1">
    <source>
        <dbReference type="SAM" id="MobiDB-lite"/>
    </source>
</evidence>
<proteinExistence type="predicted"/>
<reference evidence="2 3" key="1">
    <citation type="submission" date="2019-07" db="EMBL/GenBank/DDBJ databases">
        <title>Genomics analysis of Aphanomyces spp. identifies a new class of oomycete effector associated with host adaptation.</title>
        <authorList>
            <person name="Gaulin E."/>
        </authorList>
    </citation>
    <scope>NUCLEOTIDE SEQUENCE [LARGE SCALE GENOMIC DNA]</scope>
    <source>
        <strain evidence="2 3">ATCC 201684</strain>
    </source>
</reference>
<feature type="compositionally biased region" description="Polar residues" evidence="1">
    <location>
        <begin position="456"/>
        <end position="494"/>
    </location>
</feature>
<evidence type="ECO:0000313" key="3">
    <source>
        <dbReference type="Proteomes" id="UP000481153"/>
    </source>
</evidence>
<comment type="caution">
    <text evidence="2">The sequence shown here is derived from an EMBL/GenBank/DDBJ whole genome shotgun (WGS) entry which is preliminary data.</text>
</comment>
<dbReference type="AlphaFoldDB" id="A0A6G0WTI3"/>
<feature type="compositionally biased region" description="Low complexity" evidence="1">
    <location>
        <begin position="425"/>
        <end position="455"/>
    </location>
</feature>
<feature type="compositionally biased region" description="Basic and acidic residues" evidence="1">
    <location>
        <begin position="52"/>
        <end position="62"/>
    </location>
</feature>
<feature type="compositionally biased region" description="Basic and acidic residues" evidence="1">
    <location>
        <begin position="15"/>
        <end position="30"/>
    </location>
</feature>
<feature type="compositionally biased region" description="Basic and acidic residues" evidence="1">
    <location>
        <begin position="369"/>
        <end position="386"/>
    </location>
</feature>